<dbReference type="PANTHER" id="PTHR30269">
    <property type="entry name" value="TRANSMEMBRANE PROTEIN YFCA"/>
    <property type="match status" value="1"/>
</dbReference>
<evidence type="ECO:0000256" key="5">
    <source>
        <dbReference type="ARBA" id="ARBA00022692"/>
    </source>
</evidence>
<comment type="subcellular location">
    <subcellularLocation>
        <location evidence="1 8">Cell membrane</location>
        <topology evidence="1 8">Multi-pass membrane protein</topology>
    </subcellularLocation>
</comment>
<dbReference type="Pfam" id="PF01925">
    <property type="entry name" value="TauE"/>
    <property type="match status" value="1"/>
</dbReference>
<organism evidence="9 10">
    <name type="scientific">Fusibacter ferrireducens</name>
    <dbReference type="NCBI Taxonomy" id="2785058"/>
    <lineage>
        <taxon>Bacteria</taxon>
        <taxon>Bacillati</taxon>
        <taxon>Bacillota</taxon>
        <taxon>Clostridia</taxon>
        <taxon>Eubacteriales</taxon>
        <taxon>Eubacteriales Family XII. Incertae Sedis</taxon>
        <taxon>Fusibacter</taxon>
    </lineage>
</organism>
<dbReference type="Proteomes" id="UP000614200">
    <property type="component" value="Unassembled WGS sequence"/>
</dbReference>
<keyword evidence="3" id="KW-0813">Transport</keyword>
<evidence type="ECO:0000256" key="6">
    <source>
        <dbReference type="ARBA" id="ARBA00022989"/>
    </source>
</evidence>
<evidence type="ECO:0000256" key="3">
    <source>
        <dbReference type="ARBA" id="ARBA00022448"/>
    </source>
</evidence>
<keyword evidence="6 8" id="KW-1133">Transmembrane helix</keyword>
<proteinExistence type="inferred from homology"/>
<evidence type="ECO:0000256" key="2">
    <source>
        <dbReference type="ARBA" id="ARBA00009142"/>
    </source>
</evidence>
<feature type="transmembrane region" description="Helical" evidence="8">
    <location>
        <begin position="192"/>
        <end position="212"/>
    </location>
</feature>
<sequence>MKLILLSLIVFMASLIQGATSFGFSLVALPLMGFLLNLKETVPLLVILSLLLNILIAIQLKKKPNFKEIFLMFLFGMLAIPLGVKLLIIMDEIVLKRAVGIFIIAVAILMIRGFRANIKNKNLALILTGTLSGLLNGSVSLSGPPIVFLLSNIQKDRDSFRISLTSLFILYNIFTVMLYLNKGLLSVDIMNSYLPILPFLFLGTFIGVKIGNKIDEEKFRQIVLYLLVIMGIINLF</sequence>
<evidence type="ECO:0000256" key="7">
    <source>
        <dbReference type="ARBA" id="ARBA00023136"/>
    </source>
</evidence>
<evidence type="ECO:0000256" key="1">
    <source>
        <dbReference type="ARBA" id="ARBA00004651"/>
    </source>
</evidence>
<dbReference type="EMBL" id="JADKNH010000011">
    <property type="protein sequence ID" value="MBF4694853.1"/>
    <property type="molecule type" value="Genomic_DNA"/>
</dbReference>
<keyword evidence="5 8" id="KW-0812">Transmembrane</keyword>
<reference evidence="9 10" key="1">
    <citation type="submission" date="2020-11" db="EMBL/GenBank/DDBJ databases">
        <title>Fusibacter basophilias sp. nov.</title>
        <authorList>
            <person name="Qiu D."/>
        </authorList>
    </citation>
    <scope>NUCLEOTIDE SEQUENCE [LARGE SCALE GENOMIC DNA]</scope>
    <source>
        <strain evidence="9 10">Q10-2</strain>
    </source>
</reference>
<dbReference type="PANTHER" id="PTHR30269:SF37">
    <property type="entry name" value="MEMBRANE TRANSPORTER PROTEIN"/>
    <property type="match status" value="1"/>
</dbReference>
<keyword evidence="7 8" id="KW-0472">Membrane</keyword>
<name>A0ABR9ZWM7_9FIRM</name>
<evidence type="ECO:0000313" key="9">
    <source>
        <dbReference type="EMBL" id="MBF4694853.1"/>
    </source>
</evidence>
<evidence type="ECO:0000256" key="4">
    <source>
        <dbReference type="ARBA" id="ARBA00022475"/>
    </source>
</evidence>
<feature type="transmembrane region" description="Helical" evidence="8">
    <location>
        <begin position="42"/>
        <end position="60"/>
    </location>
</feature>
<feature type="transmembrane region" description="Helical" evidence="8">
    <location>
        <begin position="94"/>
        <end position="111"/>
    </location>
</feature>
<evidence type="ECO:0000256" key="8">
    <source>
        <dbReference type="RuleBase" id="RU363041"/>
    </source>
</evidence>
<dbReference type="InterPro" id="IPR002781">
    <property type="entry name" value="TM_pro_TauE-like"/>
</dbReference>
<keyword evidence="10" id="KW-1185">Reference proteome</keyword>
<feature type="transmembrane region" description="Helical" evidence="8">
    <location>
        <begin position="123"/>
        <end position="142"/>
    </location>
</feature>
<keyword evidence="4 8" id="KW-1003">Cell membrane</keyword>
<accession>A0ABR9ZWM7</accession>
<dbReference type="RefSeq" id="WP_194703094.1">
    <property type="nucleotide sequence ID" value="NZ_JADKNH010000011.1"/>
</dbReference>
<dbReference type="InterPro" id="IPR052017">
    <property type="entry name" value="TSUP"/>
</dbReference>
<evidence type="ECO:0000313" key="10">
    <source>
        <dbReference type="Proteomes" id="UP000614200"/>
    </source>
</evidence>
<comment type="similarity">
    <text evidence="2 8">Belongs to the 4-toluene sulfonate uptake permease (TSUP) (TC 2.A.102) family.</text>
</comment>
<feature type="transmembrane region" description="Helical" evidence="8">
    <location>
        <begin position="162"/>
        <end position="180"/>
    </location>
</feature>
<feature type="transmembrane region" description="Helical" evidence="8">
    <location>
        <begin position="69"/>
        <end position="88"/>
    </location>
</feature>
<comment type="caution">
    <text evidence="9">The sequence shown here is derived from an EMBL/GenBank/DDBJ whole genome shotgun (WGS) entry which is preliminary data.</text>
</comment>
<protein>
    <recommendedName>
        <fullName evidence="8">Probable membrane transporter protein</fullName>
    </recommendedName>
</protein>
<gene>
    <name evidence="9" type="ORF">ISU02_17270</name>
</gene>